<dbReference type="AlphaFoldDB" id="A0A4Y7PLI5"/>
<protein>
    <recommendedName>
        <fullName evidence="3">WD40 repeat-like protein</fullName>
    </recommendedName>
</protein>
<dbReference type="InterPro" id="IPR036322">
    <property type="entry name" value="WD40_repeat_dom_sf"/>
</dbReference>
<accession>A0A4Y7PLI5</accession>
<dbReference type="SUPFAM" id="SSF50978">
    <property type="entry name" value="WD40 repeat-like"/>
    <property type="match status" value="1"/>
</dbReference>
<organism evidence="1 2">
    <name type="scientific">Rickenella mellea</name>
    <dbReference type="NCBI Taxonomy" id="50990"/>
    <lineage>
        <taxon>Eukaryota</taxon>
        <taxon>Fungi</taxon>
        <taxon>Dikarya</taxon>
        <taxon>Basidiomycota</taxon>
        <taxon>Agaricomycotina</taxon>
        <taxon>Agaricomycetes</taxon>
        <taxon>Hymenochaetales</taxon>
        <taxon>Rickenellaceae</taxon>
        <taxon>Rickenella</taxon>
    </lineage>
</organism>
<dbReference type="Gene3D" id="2.130.10.10">
    <property type="entry name" value="YVTN repeat-like/Quinoprotein amine dehydrogenase"/>
    <property type="match status" value="1"/>
</dbReference>
<keyword evidence="2" id="KW-1185">Reference proteome</keyword>
<name>A0A4Y7PLI5_9AGAM</name>
<dbReference type="Proteomes" id="UP000294933">
    <property type="component" value="Unassembled WGS sequence"/>
</dbReference>
<evidence type="ECO:0000313" key="1">
    <source>
        <dbReference type="EMBL" id="TDL15916.1"/>
    </source>
</evidence>
<dbReference type="OrthoDB" id="2678060at2759"/>
<reference evidence="1 2" key="1">
    <citation type="submission" date="2018-06" db="EMBL/GenBank/DDBJ databases">
        <title>A transcriptomic atlas of mushroom development highlights an independent origin of complex multicellularity.</title>
        <authorList>
            <consortium name="DOE Joint Genome Institute"/>
            <person name="Krizsan K."/>
            <person name="Almasi E."/>
            <person name="Merenyi Z."/>
            <person name="Sahu N."/>
            <person name="Viragh M."/>
            <person name="Koszo T."/>
            <person name="Mondo S."/>
            <person name="Kiss B."/>
            <person name="Balint B."/>
            <person name="Kues U."/>
            <person name="Barry K."/>
            <person name="Hegedus J.C."/>
            <person name="Henrissat B."/>
            <person name="Johnson J."/>
            <person name="Lipzen A."/>
            <person name="Ohm R."/>
            <person name="Nagy I."/>
            <person name="Pangilinan J."/>
            <person name="Yan J."/>
            <person name="Xiong Y."/>
            <person name="Grigoriev I.V."/>
            <person name="Hibbett D.S."/>
            <person name="Nagy L.G."/>
        </authorList>
    </citation>
    <scope>NUCLEOTIDE SEQUENCE [LARGE SCALE GENOMIC DNA]</scope>
    <source>
        <strain evidence="1 2">SZMC22713</strain>
    </source>
</reference>
<evidence type="ECO:0008006" key="3">
    <source>
        <dbReference type="Google" id="ProtNLM"/>
    </source>
</evidence>
<evidence type="ECO:0000313" key="2">
    <source>
        <dbReference type="Proteomes" id="UP000294933"/>
    </source>
</evidence>
<dbReference type="InterPro" id="IPR015943">
    <property type="entry name" value="WD40/YVTN_repeat-like_dom_sf"/>
</dbReference>
<gene>
    <name evidence="1" type="ORF">BD410DRAFT_844811</name>
</gene>
<dbReference type="VEuPathDB" id="FungiDB:BD410DRAFT_844811"/>
<sequence length="375" mass="40997">MTSTAILLLHRDNCTISALDPSGDFLATGDARGDIAVWSFAEQDTIYLDPFSTTSAITSISWLTSCLGMVLICGTRDGNIILSTPVGTEEWDATGSTAFRGHDSAVIGLLGGLMAVVSATVHELTLWSCIDGITCERRGVCDLSGMANGASVVKIAEKDESIMDIILFFDNRTIVCYSFLTETIIWCITNPGDCGLSLYISGAVIFCTKHRLQVATTGTDCPRIRQVAASATHFSRVQDTDNLFLIRTLEGDVIVWDAEKGDVLFYLDITDLGNHVHNDTLSAFYDKDELLLRIIAFPEGSTEGIVWNLTRCCRRNPPTPKFTTLRDVKIKAPTKPKRTSKRQQRLRAAKRLRKALPHVAVPASVILPPSDTPVI</sequence>
<proteinExistence type="predicted"/>
<dbReference type="EMBL" id="ML170257">
    <property type="protein sequence ID" value="TDL15916.1"/>
    <property type="molecule type" value="Genomic_DNA"/>
</dbReference>